<dbReference type="CDD" id="cd06259">
    <property type="entry name" value="YdcF-like"/>
    <property type="match status" value="1"/>
</dbReference>
<dbReference type="InterPro" id="IPR051599">
    <property type="entry name" value="Cell_Envelope_Assoc"/>
</dbReference>
<sequence length="262" mass="28839">MFTVMKIAEMALAPFNMVLFLVLLALLALWLRRWRLGRRLLGAALALVLIIWLPPWTVWFLAPLENRFPAPDPLPDHVDGVVVLGGAIDPMLSVERGQPNLNGAAERVLAMAELARRFPDAKIVFSGGSGSISRQDIKEAPVVRAVMASLGIGGPRIVYEEQSRNTWENAVFSRAVAFPNAGETWLLVTSALHMPRSVGAFRAAGWRVVPYPVDYLTSPHDGDGWGGDFGTKAGALRTAMHEWGGLAYYHLRGWSENWYPAP</sequence>
<feature type="transmembrane region" description="Helical" evidence="1">
    <location>
        <begin position="40"/>
        <end position="62"/>
    </location>
</feature>
<comment type="caution">
    <text evidence="3">The sequence shown here is derived from an EMBL/GenBank/DDBJ whole genome shotgun (WGS) entry which is preliminary data.</text>
</comment>
<dbReference type="PANTHER" id="PTHR30336:SF4">
    <property type="entry name" value="ENVELOPE BIOGENESIS FACTOR ELYC"/>
    <property type="match status" value="1"/>
</dbReference>
<proteinExistence type="predicted"/>
<dbReference type="RefSeq" id="WP_163677014.1">
    <property type="nucleotide sequence ID" value="NZ_JAAIYP010000034.1"/>
</dbReference>
<dbReference type="GO" id="GO:0043164">
    <property type="term" value="P:Gram-negative-bacterium-type cell wall biogenesis"/>
    <property type="evidence" value="ECO:0007669"/>
    <property type="project" value="TreeGrafter"/>
</dbReference>
<organism evidence="3 4">
    <name type="scientific">Magnetospirillum aberrantis SpK</name>
    <dbReference type="NCBI Taxonomy" id="908842"/>
    <lineage>
        <taxon>Bacteria</taxon>
        <taxon>Pseudomonadati</taxon>
        <taxon>Pseudomonadota</taxon>
        <taxon>Alphaproteobacteria</taxon>
        <taxon>Rhodospirillales</taxon>
        <taxon>Rhodospirillaceae</taxon>
        <taxon>Magnetospirillum</taxon>
    </lineage>
</organism>
<feature type="transmembrane region" description="Helical" evidence="1">
    <location>
        <begin position="12"/>
        <end position="31"/>
    </location>
</feature>
<protein>
    <submittedName>
        <fullName evidence="3">YdcF family protein</fullName>
    </submittedName>
</protein>
<name>A0A7C9QTR0_9PROT</name>
<keyword evidence="1" id="KW-0812">Transmembrane</keyword>
<accession>A0A7C9QTR0</accession>
<dbReference type="InterPro" id="IPR003848">
    <property type="entry name" value="DUF218"/>
</dbReference>
<dbReference type="Gene3D" id="3.40.50.620">
    <property type="entry name" value="HUPs"/>
    <property type="match status" value="1"/>
</dbReference>
<gene>
    <name evidence="3" type="ORF">G4223_07020</name>
</gene>
<dbReference type="InterPro" id="IPR014729">
    <property type="entry name" value="Rossmann-like_a/b/a_fold"/>
</dbReference>
<dbReference type="Proteomes" id="UP000480684">
    <property type="component" value="Unassembled WGS sequence"/>
</dbReference>
<dbReference type="GO" id="GO:0005886">
    <property type="term" value="C:plasma membrane"/>
    <property type="evidence" value="ECO:0007669"/>
    <property type="project" value="TreeGrafter"/>
</dbReference>
<evidence type="ECO:0000313" key="3">
    <source>
        <dbReference type="EMBL" id="NFV79859.1"/>
    </source>
</evidence>
<reference evidence="3 4" key="1">
    <citation type="submission" date="2020-02" db="EMBL/GenBank/DDBJ databases">
        <authorList>
            <person name="Dziuba M."/>
            <person name="Kuznetsov B."/>
            <person name="Mardanov A."/>
            <person name="Ravin N."/>
            <person name="Grouzdev D."/>
        </authorList>
    </citation>
    <scope>NUCLEOTIDE SEQUENCE [LARGE SCALE GENOMIC DNA]</scope>
    <source>
        <strain evidence="3 4">SpK</strain>
    </source>
</reference>
<dbReference type="EMBL" id="JAAIYP010000034">
    <property type="protein sequence ID" value="NFV79859.1"/>
    <property type="molecule type" value="Genomic_DNA"/>
</dbReference>
<evidence type="ECO:0000256" key="1">
    <source>
        <dbReference type="SAM" id="Phobius"/>
    </source>
</evidence>
<keyword evidence="1" id="KW-0472">Membrane</keyword>
<evidence type="ECO:0000313" key="4">
    <source>
        <dbReference type="Proteomes" id="UP000480684"/>
    </source>
</evidence>
<keyword evidence="1" id="KW-1133">Transmembrane helix</keyword>
<dbReference type="AlphaFoldDB" id="A0A7C9QTR0"/>
<keyword evidence="4" id="KW-1185">Reference proteome</keyword>
<dbReference type="Pfam" id="PF02698">
    <property type="entry name" value="DUF218"/>
    <property type="match status" value="1"/>
</dbReference>
<feature type="domain" description="DUF218" evidence="2">
    <location>
        <begin position="79"/>
        <end position="245"/>
    </location>
</feature>
<dbReference type="PANTHER" id="PTHR30336">
    <property type="entry name" value="INNER MEMBRANE PROTEIN, PROBABLE PERMEASE"/>
    <property type="match status" value="1"/>
</dbReference>
<evidence type="ECO:0000259" key="2">
    <source>
        <dbReference type="Pfam" id="PF02698"/>
    </source>
</evidence>
<dbReference type="GO" id="GO:0000270">
    <property type="term" value="P:peptidoglycan metabolic process"/>
    <property type="evidence" value="ECO:0007669"/>
    <property type="project" value="TreeGrafter"/>
</dbReference>